<evidence type="ECO:0000313" key="2">
    <source>
        <dbReference type="EMBL" id="PKY50232.1"/>
    </source>
</evidence>
<sequence>FIKNPMDLFTIISKLKNNQYASIEEFENDIRLIFRNCYIYNDIGSEMHIL</sequence>
<dbReference type="Proteomes" id="UP000234323">
    <property type="component" value="Unassembled WGS sequence"/>
</dbReference>
<dbReference type="PRINTS" id="PR00503">
    <property type="entry name" value="BROMODOMAIN"/>
</dbReference>
<comment type="caution">
    <text evidence="2">The sequence shown here is derived from an EMBL/GenBank/DDBJ whole genome shotgun (WGS) entry which is preliminary data.</text>
</comment>
<reference evidence="2 3" key="1">
    <citation type="submission" date="2015-10" db="EMBL/GenBank/DDBJ databases">
        <title>Genome analyses suggest a sexual origin of heterokaryosis in a supposedly ancient asexual fungus.</title>
        <authorList>
            <person name="Ropars J."/>
            <person name="Sedzielewska K."/>
            <person name="Noel J."/>
            <person name="Charron P."/>
            <person name="Farinelli L."/>
            <person name="Marton T."/>
            <person name="Kruger M."/>
            <person name="Pelin A."/>
            <person name="Brachmann A."/>
            <person name="Corradi N."/>
        </authorList>
    </citation>
    <scope>NUCLEOTIDE SEQUENCE [LARGE SCALE GENOMIC DNA]</scope>
    <source>
        <strain evidence="2 3">A4</strain>
    </source>
</reference>
<dbReference type="Gene3D" id="1.20.920.10">
    <property type="entry name" value="Bromodomain-like"/>
    <property type="match status" value="1"/>
</dbReference>
<evidence type="ECO:0000313" key="3">
    <source>
        <dbReference type="Proteomes" id="UP000234323"/>
    </source>
</evidence>
<dbReference type="SUPFAM" id="SSF47370">
    <property type="entry name" value="Bromodomain"/>
    <property type="match status" value="1"/>
</dbReference>
<dbReference type="Pfam" id="PF00439">
    <property type="entry name" value="Bromodomain"/>
    <property type="match status" value="1"/>
</dbReference>
<proteinExistence type="predicted"/>
<dbReference type="GO" id="GO:0006325">
    <property type="term" value="P:chromatin organization"/>
    <property type="evidence" value="ECO:0007669"/>
    <property type="project" value="UniProtKB-ARBA"/>
</dbReference>
<dbReference type="AlphaFoldDB" id="A0A2I1E0V1"/>
<protein>
    <submittedName>
        <fullName evidence="2">Bromodomain-containing protein</fullName>
    </submittedName>
</protein>
<dbReference type="InterPro" id="IPR036427">
    <property type="entry name" value="Bromodomain-like_sf"/>
</dbReference>
<organism evidence="2 3">
    <name type="scientific">Rhizophagus irregularis</name>
    <dbReference type="NCBI Taxonomy" id="588596"/>
    <lineage>
        <taxon>Eukaryota</taxon>
        <taxon>Fungi</taxon>
        <taxon>Fungi incertae sedis</taxon>
        <taxon>Mucoromycota</taxon>
        <taxon>Glomeromycotina</taxon>
        <taxon>Glomeromycetes</taxon>
        <taxon>Glomerales</taxon>
        <taxon>Glomeraceae</taxon>
        <taxon>Rhizophagus</taxon>
    </lineage>
</organism>
<feature type="non-terminal residue" evidence="2">
    <location>
        <position position="1"/>
    </location>
</feature>
<dbReference type="PROSITE" id="PS50014">
    <property type="entry name" value="BROMODOMAIN_2"/>
    <property type="match status" value="1"/>
</dbReference>
<keyword evidence="3" id="KW-1185">Reference proteome</keyword>
<dbReference type="OrthoDB" id="21449at2759"/>
<dbReference type="EMBL" id="LLXI01000845">
    <property type="protein sequence ID" value="PKY50232.1"/>
    <property type="molecule type" value="Genomic_DNA"/>
</dbReference>
<name>A0A2I1E0V1_9GLOM</name>
<gene>
    <name evidence="2" type="ORF">RhiirA4_282606</name>
</gene>
<evidence type="ECO:0000256" key="1">
    <source>
        <dbReference type="ARBA" id="ARBA00023117"/>
    </source>
</evidence>
<feature type="non-terminal residue" evidence="2">
    <location>
        <position position="50"/>
    </location>
</feature>
<dbReference type="InterPro" id="IPR001487">
    <property type="entry name" value="Bromodomain"/>
</dbReference>
<accession>A0A2I1E0V1</accession>
<keyword evidence="1" id="KW-0103">Bromodomain</keyword>
<dbReference type="PANTHER" id="PTHR45926">
    <property type="entry name" value="OSJNBA0053K19.4 PROTEIN"/>
    <property type="match status" value="1"/>
</dbReference>